<dbReference type="SUPFAM" id="SSF53474">
    <property type="entry name" value="alpha/beta-Hydrolases"/>
    <property type="match status" value="1"/>
</dbReference>
<evidence type="ECO:0000259" key="4">
    <source>
        <dbReference type="Pfam" id="PF07859"/>
    </source>
</evidence>
<dbReference type="PANTHER" id="PTHR48081">
    <property type="entry name" value="AB HYDROLASE SUPERFAMILY PROTEIN C4A8.06C"/>
    <property type="match status" value="1"/>
</dbReference>
<dbReference type="Pfam" id="PF07859">
    <property type="entry name" value="Abhydrolase_3"/>
    <property type="match status" value="1"/>
</dbReference>
<evidence type="ECO:0000256" key="2">
    <source>
        <dbReference type="ARBA" id="ARBA00022801"/>
    </source>
</evidence>
<protein>
    <submittedName>
        <fullName evidence="5">Lipase 2</fullName>
        <ecNumber evidence="5">3.1.1.3</ecNumber>
    </submittedName>
</protein>
<gene>
    <name evidence="5" type="primary">lip2_2</name>
    <name evidence="5" type="ORF">SAMEA3545359_02717</name>
</gene>
<accession>A0A1C6K819</accession>
<dbReference type="InterPro" id="IPR029058">
    <property type="entry name" value="AB_hydrolase_fold"/>
</dbReference>
<proteinExistence type="inferred from homology"/>
<comment type="similarity">
    <text evidence="1">Belongs to the 'GDXG' lipolytic enzyme family.</text>
</comment>
<dbReference type="InterPro" id="IPR002168">
    <property type="entry name" value="Lipase_GDXG_HIS_AS"/>
</dbReference>
<feature type="region of interest" description="Disordered" evidence="3">
    <location>
        <begin position="1"/>
        <end position="20"/>
    </location>
</feature>
<organism evidence="5">
    <name type="scientific">uncultured Anaerotruncus sp</name>
    <dbReference type="NCBI Taxonomy" id="905011"/>
    <lineage>
        <taxon>Bacteria</taxon>
        <taxon>Bacillati</taxon>
        <taxon>Bacillota</taxon>
        <taxon>Clostridia</taxon>
        <taxon>Eubacteriales</taxon>
        <taxon>Oscillospiraceae</taxon>
        <taxon>Anaerotruncus</taxon>
        <taxon>environmental samples</taxon>
    </lineage>
</organism>
<evidence type="ECO:0000313" key="5">
    <source>
        <dbReference type="EMBL" id="SCJ90401.1"/>
    </source>
</evidence>
<dbReference type="EMBL" id="FMHG01000004">
    <property type="protein sequence ID" value="SCJ90401.1"/>
    <property type="molecule type" value="Genomic_DNA"/>
</dbReference>
<evidence type="ECO:0000256" key="3">
    <source>
        <dbReference type="SAM" id="MobiDB-lite"/>
    </source>
</evidence>
<dbReference type="AlphaFoldDB" id="A0A1C6K819"/>
<name>A0A1C6K819_9FIRM</name>
<dbReference type="InterPro" id="IPR013094">
    <property type="entry name" value="AB_hydrolase_3"/>
</dbReference>
<dbReference type="PANTHER" id="PTHR48081:SF8">
    <property type="entry name" value="ALPHA_BETA HYDROLASE FOLD-3 DOMAIN-CONTAINING PROTEIN-RELATED"/>
    <property type="match status" value="1"/>
</dbReference>
<dbReference type="PROSITE" id="PS01173">
    <property type="entry name" value="LIPASE_GDXG_HIS"/>
    <property type="match status" value="1"/>
</dbReference>
<dbReference type="Gene3D" id="3.40.50.1820">
    <property type="entry name" value="alpha/beta hydrolase"/>
    <property type="match status" value="1"/>
</dbReference>
<feature type="domain" description="Alpha/beta hydrolase fold-3" evidence="4">
    <location>
        <begin position="88"/>
        <end position="289"/>
    </location>
</feature>
<keyword evidence="2 5" id="KW-0378">Hydrolase</keyword>
<reference evidence="5" key="1">
    <citation type="submission" date="2015-09" db="EMBL/GenBank/DDBJ databases">
        <authorList>
            <consortium name="Pathogen Informatics"/>
        </authorList>
    </citation>
    <scope>NUCLEOTIDE SEQUENCE</scope>
    <source>
        <strain evidence="5">2789STDY5834896</strain>
    </source>
</reference>
<dbReference type="GO" id="GO:0004806">
    <property type="term" value="F:triacylglycerol lipase activity"/>
    <property type="evidence" value="ECO:0007669"/>
    <property type="project" value="UniProtKB-EC"/>
</dbReference>
<dbReference type="InterPro" id="IPR050300">
    <property type="entry name" value="GDXG_lipolytic_enzyme"/>
</dbReference>
<evidence type="ECO:0000256" key="1">
    <source>
        <dbReference type="ARBA" id="ARBA00010515"/>
    </source>
</evidence>
<sequence>MMHTIHRPYPPLGALPPTTGPSDIQLLVDYQRGHREDMAAIRAEQVLTGVYTPQRPISCWEQTVPGYREEVTVRLYRPQAEADATPAVLYMHGGAWCKGSIDTTHEYCLALADLSGALVVSVAYHLAPEFPYPHGIEDCYQVLCWMWKQAEVLGIDREDITLSGDSAGGNFSAGLSLMVRDRGEVSVKNQILLYPGLSMRAEDGVGGRDPDAMLSMQIVVDWYLGGAASQQPYITPLAAADLSGLPRTLLAVAALDGMRFCQRTYAQAIEQAGNMITVVEFENTPHGFICDHRCLQQLEDMASLAADFIREKL</sequence>
<dbReference type="EC" id="3.1.1.3" evidence="5"/>